<feature type="region of interest" description="Disordered" evidence="1">
    <location>
        <begin position="72"/>
        <end position="120"/>
    </location>
</feature>
<dbReference type="PANTHER" id="PTHR15837">
    <property type="entry name" value="RAN GUANINE NUCLEOTIDE RELEASE FACTOR"/>
    <property type="match status" value="1"/>
</dbReference>
<protein>
    <recommendedName>
        <fullName evidence="4">NYN domain-containing protein</fullName>
    </recommendedName>
</protein>
<feature type="compositionally biased region" description="Basic residues" evidence="1">
    <location>
        <begin position="162"/>
        <end position="177"/>
    </location>
</feature>
<comment type="caution">
    <text evidence="2">The sequence shown here is derived from an EMBL/GenBank/DDBJ whole genome shotgun (WGS) entry which is preliminary data.</text>
</comment>
<keyword evidence="3" id="KW-1185">Reference proteome</keyword>
<dbReference type="Proteomes" id="UP000799444">
    <property type="component" value="Unassembled WGS sequence"/>
</dbReference>
<dbReference type="Gene3D" id="3.40.50.1010">
    <property type="entry name" value="5'-nuclease"/>
    <property type="match status" value="1"/>
</dbReference>
<sequence length="618" mass="69050">MPDPPIESPWDLGPALRILERSETHLLAPQSSSDYEDSNLEGHVKSHDNIENTSSLGNFRQLWELLGMPLDRPPRADPIRTIDGGASSSDETPRLLTPSEGNPGNNATHHVQEPEVQSLSLHNLSSEEALEYDSSLRESKDKTLSLDAGANAQDLKKADAKAKKKLNKAQRAKKKREQRAAELEEKQRKEKGKSNNNSEQHNSLQPISSPRPHTPVTPVTPGTPPVVFAENALGTPTTPVTILRRPSGYQFSSVKASKELARYTVASSQSQSHSPPKNAIALANLQSSLQQRYAAPQTTSSHPFHVSSAIGLSTGAQPTLEGHDDTVAKVHQPVVLRNTNPPVSTRFLSQLPEDRHLFYFERLMRDFPSEKKWLVAPMQLLNSKNTTGIHVFVDASNILFGFRFQLQNLRVPMYDLSFDSLALLLERRRPVARRILAGGRRADAPLDYINQFIEKAEAVGYENNIYELVRKHRELSERQKFFKDAERFGWNKATAMQSSENSDPETGSSTRASPSKQALKWVEQGVDENLHLKMCQSVLDCDEPSTMVVATGDGNMAEYSDGFLANVERALKKGWNVELVSWKAQTNAAYMKKQFATKWEGRFKIIYLDPYLESLIEA</sequence>
<proteinExistence type="predicted"/>
<evidence type="ECO:0000256" key="1">
    <source>
        <dbReference type="SAM" id="MobiDB-lite"/>
    </source>
</evidence>
<feature type="compositionally biased region" description="Polar residues" evidence="1">
    <location>
        <begin position="99"/>
        <end position="120"/>
    </location>
</feature>
<gene>
    <name evidence="2" type="ORF">EJ04DRAFT_466119</name>
</gene>
<evidence type="ECO:0008006" key="4">
    <source>
        <dbReference type="Google" id="ProtNLM"/>
    </source>
</evidence>
<feature type="compositionally biased region" description="Polar residues" evidence="1">
    <location>
        <begin position="494"/>
        <end position="516"/>
    </location>
</feature>
<dbReference type="GO" id="GO:0005085">
    <property type="term" value="F:guanyl-nucleotide exchange factor activity"/>
    <property type="evidence" value="ECO:0007669"/>
    <property type="project" value="TreeGrafter"/>
</dbReference>
<name>A0A9P4V1N6_9PLEO</name>
<dbReference type="GO" id="GO:0031267">
    <property type="term" value="F:small GTPase binding"/>
    <property type="evidence" value="ECO:0007669"/>
    <property type="project" value="TreeGrafter"/>
</dbReference>
<dbReference type="GO" id="GO:0005634">
    <property type="term" value="C:nucleus"/>
    <property type="evidence" value="ECO:0007669"/>
    <property type="project" value="TreeGrafter"/>
</dbReference>
<feature type="compositionally biased region" description="Basic and acidic residues" evidence="1">
    <location>
        <begin position="178"/>
        <end position="188"/>
    </location>
</feature>
<organism evidence="2 3">
    <name type="scientific">Polyplosphaeria fusca</name>
    <dbReference type="NCBI Taxonomy" id="682080"/>
    <lineage>
        <taxon>Eukaryota</taxon>
        <taxon>Fungi</taxon>
        <taxon>Dikarya</taxon>
        <taxon>Ascomycota</taxon>
        <taxon>Pezizomycotina</taxon>
        <taxon>Dothideomycetes</taxon>
        <taxon>Pleosporomycetidae</taxon>
        <taxon>Pleosporales</taxon>
        <taxon>Tetraplosphaeriaceae</taxon>
        <taxon>Polyplosphaeria</taxon>
    </lineage>
</organism>
<dbReference type="EMBL" id="ML996144">
    <property type="protein sequence ID" value="KAF2734714.1"/>
    <property type="molecule type" value="Genomic_DNA"/>
</dbReference>
<feature type="compositionally biased region" description="Low complexity" evidence="1">
    <location>
        <begin position="210"/>
        <end position="220"/>
    </location>
</feature>
<feature type="region of interest" description="Disordered" evidence="1">
    <location>
        <begin position="153"/>
        <end position="231"/>
    </location>
</feature>
<feature type="region of interest" description="Disordered" evidence="1">
    <location>
        <begin position="28"/>
        <end position="52"/>
    </location>
</feature>
<dbReference type="OrthoDB" id="5590473at2759"/>
<dbReference type="AlphaFoldDB" id="A0A9P4V1N6"/>
<accession>A0A9P4V1N6</accession>
<dbReference type="PANTHER" id="PTHR15837:SF5">
    <property type="entry name" value="NYN DOMAIN-CONTAINING PROTEIN"/>
    <property type="match status" value="1"/>
</dbReference>
<evidence type="ECO:0000313" key="3">
    <source>
        <dbReference type="Proteomes" id="UP000799444"/>
    </source>
</evidence>
<dbReference type="CDD" id="cd18724">
    <property type="entry name" value="PIN_LabA-like"/>
    <property type="match status" value="1"/>
</dbReference>
<evidence type="ECO:0000313" key="2">
    <source>
        <dbReference type="EMBL" id="KAF2734714.1"/>
    </source>
</evidence>
<reference evidence="2" key="1">
    <citation type="journal article" date="2020" name="Stud. Mycol.">
        <title>101 Dothideomycetes genomes: a test case for predicting lifestyles and emergence of pathogens.</title>
        <authorList>
            <person name="Haridas S."/>
            <person name="Albert R."/>
            <person name="Binder M."/>
            <person name="Bloem J."/>
            <person name="Labutti K."/>
            <person name="Salamov A."/>
            <person name="Andreopoulos B."/>
            <person name="Baker S."/>
            <person name="Barry K."/>
            <person name="Bills G."/>
            <person name="Bluhm B."/>
            <person name="Cannon C."/>
            <person name="Castanera R."/>
            <person name="Culley D."/>
            <person name="Daum C."/>
            <person name="Ezra D."/>
            <person name="Gonzalez J."/>
            <person name="Henrissat B."/>
            <person name="Kuo A."/>
            <person name="Liang C."/>
            <person name="Lipzen A."/>
            <person name="Lutzoni F."/>
            <person name="Magnuson J."/>
            <person name="Mondo S."/>
            <person name="Nolan M."/>
            <person name="Ohm R."/>
            <person name="Pangilinan J."/>
            <person name="Park H.-J."/>
            <person name="Ramirez L."/>
            <person name="Alfaro M."/>
            <person name="Sun H."/>
            <person name="Tritt A."/>
            <person name="Yoshinaga Y."/>
            <person name="Zwiers L.-H."/>
            <person name="Turgeon B."/>
            <person name="Goodwin S."/>
            <person name="Spatafora J."/>
            <person name="Crous P."/>
            <person name="Grigoriev I."/>
        </authorList>
    </citation>
    <scope>NUCLEOTIDE SEQUENCE</scope>
    <source>
        <strain evidence="2">CBS 125425</strain>
    </source>
</reference>
<feature type="compositionally biased region" description="Basic and acidic residues" evidence="1">
    <location>
        <begin position="40"/>
        <end position="50"/>
    </location>
</feature>
<dbReference type="GO" id="GO:0006606">
    <property type="term" value="P:protein import into nucleus"/>
    <property type="evidence" value="ECO:0007669"/>
    <property type="project" value="TreeGrafter"/>
</dbReference>
<dbReference type="InterPro" id="IPR007681">
    <property type="entry name" value="Mog1"/>
</dbReference>
<feature type="region of interest" description="Disordered" evidence="1">
    <location>
        <begin position="493"/>
        <end position="517"/>
    </location>
</feature>
<feature type="compositionally biased region" description="Polar residues" evidence="1">
    <location>
        <begin position="194"/>
        <end position="208"/>
    </location>
</feature>